<organism evidence="2">
    <name type="scientific">marine metagenome</name>
    <dbReference type="NCBI Taxonomy" id="408172"/>
    <lineage>
        <taxon>unclassified sequences</taxon>
        <taxon>metagenomes</taxon>
        <taxon>ecological metagenomes</taxon>
    </lineage>
</organism>
<dbReference type="InterPro" id="IPR006683">
    <property type="entry name" value="Thioestr_dom"/>
</dbReference>
<dbReference type="AlphaFoldDB" id="A0A381QQL9"/>
<evidence type="ECO:0000259" key="1">
    <source>
        <dbReference type="Pfam" id="PF03061"/>
    </source>
</evidence>
<evidence type="ECO:0000313" key="2">
    <source>
        <dbReference type="EMBL" id="SUZ81370.1"/>
    </source>
</evidence>
<dbReference type="InterPro" id="IPR052061">
    <property type="entry name" value="PTE-AB_protein"/>
</dbReference>
<sequence>MKNMRTDGKRCFVCGPSNSIGLKLVFRMDDDVCRSEFIPDAMHCGYDGVTHGGIIFSVLDDVMANWIYLKGIRAYTAKCDIRYKGNLPTGTRVTLEGHCTKQRSRLIAMEGKMIRDDTGELVAETRASFMRETDS</sequence>
<name>A0A381QQL9_9ZZZZ</name>
<dbReference type="SUPFAM" id="SSF54637">
    <property type="entry name" value="Thioesterase/thiol ester dehydrase-isomerase"/>
    <property type="match status" value="1"/>
</dbReference>
<reference evidence="2" key="1">
    <citation type="submission" date="2018-05" db="EMBL/GenBank/DDBJ databases">
        <authorList>
            <person name="Lanie J.A."/>
            <person name="Ng W.-L."/>
            <person name="Kazmierczak K.M."/>
            <person name="Andrzejewski T.M."/>
            <person name="Davidsen T.M."/>
            <person name="Wayne K.J."/>
            <person name="Tettelin H."/>
            <person name="Glass J.I."/>
            <person name="Rusch D."/>
            <person name="Podicherti R."/>
            <person name="Tsui H.-C.T."/>
            <person name="Winkler M.E."/>
        </authorList>
    </citation>
    <scope>NUCLEOTIDE SEQUENCE</scope>
</reference>
<accession>A0A381QQL9</accession>
<dbReference type="Gene3D" id="3.10.129.10">
    <property type="entry name" value="Hotdog Thioesterase"/>
    <property type="match status" value="1"/>
</dbReference>
<protein>
    <recommendedName>
        <fullName evidence="1">Thioesterase domain-containing protein</fullName>
    </recommendedName>
</protein>
<proteinExistence type="predicted"/>
<dbReference type="Pfam" id="PF03061">
    <property type="entry name" value="4HBT"/>
    <property type="match status" value="1"/>
</dbReference>
<dbReference type="CDD" id="cd03443">
    <property type="entry name" value="PaaI_thioesterase"/>
    <property type="match status" value="1"/>
</dbReference>
<dbReference type="EMBL" id="UINC01001465">
    <property type="protein sequence ID" value="SUZ81370.1"/>
    <property type="molecule type" value="Genomic_DNA"/>
</dbReference>
<feature type="domain" description="Thioesterase" evidence="1">
    <location>
        <begin position="48"/>
        <end position="120"/>
    </location>
</feature>
<dbReference type="PANTHER" id="PTHR47260:SF3">
    <property type="entry name" value="THIOESTERASE FAMILY PROTEIN (AFU_ORTHOLOGUE AFUA_7G03960)"/>
    <property type="match status" value="1"/>
</dbReference>
<gene>
    <name evidence="2" type="ORF">METZ01_LOCUS34224</name>
</gene>
<dbReference type="PANTHER" id="PTHR47260">
    <property type="entry name" value="UPF0644 PROTEIN PB2B4.06"/>
    <property type="match status" value="1"/>
</dbReference>
<dbReference type="InterPro" id="IPR029069">
    <property type="entry name" value="HotDog_dom_sf"/>
</dbReference>